<proteinExistence type="predicted"/>
<evidence type="ECO:0000313" key="3">
    <source>
        <dbReference type="Proteomes" id="UP000182264"/>
    </source>
</evidence>
<name>A0A1L3GJP8_SYNAC</name>
<reference evidence="2 3" key="1">
    <citation type="journal article" date="2017" name="Genome Announc.">
        <title>Complete Genome Sequences of Two Acetylene-Fermenting Pelobacter acetylenicus Strains.</title>
        <authorList>
            <person name="Sutton J.M."/>
            <person name="Baesman S.M."/>
            <person name="Fierst J.L."/>
            <person name="Poret-Peterson A.T."/>
            <person name="Oremland R.S."/>
            <person name="Dunlap D.S."/>
            <person name="Akob D.M."/>
        </authorList>
    </citation>
    <scope>NUCLEOTIDE SEQUENCE [LARGE SCALE GENOMIC DNA]</scope>
    <source>
        <strain evidence="2 3">DSM 3247</strain>
    </source>
</reference>
<keyword evidence="3" id="KW-1185">Reference proteome</keyword>
<organism evidence="2 3">
    <name type="scientific">Syntrophotalea acetylenica</name>
    <name type="common">Pelobacter acetylenicus</name>
    <dbReference type="NCBI Taxonomy" id="29542"/>
    <lineage>
        <taxon>Bacteria</taxon>
        <taxon>Pseudomonadati</taxon>
        <taxon>Thermodesulfobacteriota</taxon>
        <taxon>Desulfuromonadia</taxon>
        <taxon>Desulfuromonadales</taxon>
        <taxon>Syntrophotaleaceae</taxon>
        <taxon>Syntrophotalea</taxon>
    </lineage>
</organism>
<dbReference type="KEGG" id="pace:A6070_10950"/>
<protein>
    <recommendedName>
        <fullName evidence="1">Type-F conjugative transfer system protein TraW N-terminal domain-containing protein</fullName>
    </recommendedName>
</protein>
<dbReference type="OrthoDB" id="9810604at2"/>
<evidence type="ECO:0000313" key="2">
    <source>
        <dbReference type="EMBL" id="APG26144.1"/>
    </source>
</evidence>
<dbReference type="Pfam" id="PF12477">
    <property type="entry name" value="TraW_N"/>
    <property type="match status" value="1"/>
</dbReference>
<feature type="domain" description="Type-F conjugative transfer system protein TraW N-terminal" evidence="1">
    <location>
        <begin position="3"/>
        <end position="29"/>
    </location>
</feature>
<accession>A0A1L3GJP8</accession>
<dbReference type="AlphaFoldDB" id="A0A1L3GJP8"/>
<sequence>MPALALCLFFSGTVHAKTLGVVGKVYPIAERDALEEIEERAGQVDWQSALNEQRPENFRPPNLVPLPRAARERFFLVDMTYTLDFNIPDGQGGILYPRGFRFNPLDYVPFNQTLVVIDGEDPEQVDWLKASPWVGQPDTLILLSGGAFSEIGQKLGRAVFYAVRGLVERFQLKAVPCVIRRQGRMMEVREIEIPVK</sequence>
<dbReference type="InterPro" id="IPR025864">
    <property type="entry name" value="TraW_N_dom"/>
</dbReference>
<dbReference type="STRING" id="29542.A6070_10950"/>
<dbReference type="Proteomes" id="UP000182264">
    <property type="component" value="Chromosome"/>
</dbReference>
<evidence type="ECO:0000259" key="1">
    <source>
        <dbReference type="Pfam" id="PF12477"/>
    </source>
</evidence>
<dbReference type="EMBL" id="CP015518">
    <property type="protein sequence ID" value="APG26144.1"/>
    <property type="molecule type" value="Genomic_DNA"/>
</dbReference>
<gene>
    <name evidence="2" type="ORF">A7E75_02330</name>
</gene>